<dbReference type="EMBL" id="JAPQKS010000007">
    <property type="protein sequence ID" value="KAJ5219640.1"/>
    <property type="molecule type" value="Genomic_DNA"/>
</dbReference>
<dbReference type="Proteomes" id="UP001150941">
    <property type="component" value="Unassembled WGS sequence"/>
</dbReference>
<gene>
    <name evidence="2" type="ORF">N7468_008844</name>
</gene>
<name>A0A9W9NGN5_9EURO</name>
<dbReference type="OrthoDB" id="4321627at2759"/>
<reference evidence="2" key="2">
    <citation type="journal article" date="2023" name="IMA Fungus">
        <title>Comparative genomic study of the Penicillium genus elucidates a diverse pangenome and 15 lateral gene transfer events.</title>
        <authorList>
            <person name="Petersen C."/>
            <person name="Sorensen T."/>
            <person name="Nielsen M.R."/>
            <person name="Sondergaard T.E."/>
            <person name="Sorensen J.L."/>
            <person name="Fitzpatrick D.A."/>
            <person name="Frisvad J.C."/>
            <person name="Nielsen K.L."/>
        </authorList>
    </citation>
    <scope>NUCLEOTIDE SEQUENCE</scope>
    <source>
        <strain evidence="2">IBT 19713</strain>
    </source>
</reference>
<keyword evidence="3" id="KW-1185">Reference proteome</keyword>
<sequence length="203" mass="23277">MPPRRKQVVTADRLFQDMTAQMDFLSTFLEVDLTPAMPLSSATDRNRAIDLLPQGANFRPSIERLYKVCQWSSLAFQEEEWREEQGMERVCRGRDLCGVWPKPSFLRHLGLSDDHNVESDLKQGRKVRRLEAAFGPGTALLIVPIVPLFRVLCIREEAKLVELLRDNEHITRWAQKYEGLKQIYQGLIPPLTAPTTGEPFKCA</sequence>
<keyword evidence="1" id="KW-1133">Transmembrane helix</keyword>
<protein>
    <submittedName>
        <fullName evidence="2">Uncharacterized protein</fullName>
    </submittedName>
</protein>
<evidence type="ECO:0000313" key="2">
    <source>
        <dbReference type="EMBL" id="KAJ5219640.1"/>
    </source>
</evidence>
<dbReference type="RefSeq" id="XP_058326470.1">
    <property type="nucleotide sequence ID" value="XM_058478140.1"/>
</dbReference>
<evidence type="ECO:0000313" key="3">
    <source>
        <dbReference type="Proteomes" id="UP001150941"/>
    </source>
</evidence>
<proteinExistence type="predicted"/>
<reference evidence="2" key="1">
    <citation type="submission" date="2022-11" db="EMBL/GenBank/DDBJ databases">
        <authorList>
            <person name="Petersen C."/>
        </authorList>
    </citation>
    <scope>NUCLEOTIDE SEQUENCE</scope>
    <source>
        <strain evidence="2">IBT 19713</strain>
    </source>
</reference>
<feature type="transmembrane region" description="Helical" evidence="1">
    <location>
        <begin position="132"/>
        <end position="152"/>
    </location>
</feature>
<keyword evidence="1" id="KW-0812">Transmembrane</keyword>
<dbReference type="GeneID" id="83205443"/>
<dbReference type="AlphaFoldDB" id="A0A9W9NGN5"/>
<accession>A0A9W9NGN5</accession>
<comment type="caution">
    <text evidence="2">The sequence shown here is derived from an EMBL/GenBank/DDBJ whole genome shotgun (WGS) entry which is preliminary data.</text>
</comment>
<organism evidence="2 3">
    <name type="scientific">Penicillium chermesinum</name>
    <dbReference type="NCBI Taxonomy" id="63820"/>
    <lineage>
        <taxon>Eukaryota</taxon>
        <taxon>Fungi</taxon>
        <taxon>Dikarya</taxon>
        <taxon>Ascomycota</taxon>
        <taxon>Pezizomycotina</taxon>
        <taxon>Eurotiomycetes</taxon>
        <taxon>Eurotiomycetidae</taxon>
        <taxon>Eurotiales</taxon>
        <taxon>Aspergillaceae</taxon>
        <taxon>Penicillium</taxon>
    </lineage>
</organism>
<evidence type="ECO:0000256" key="1">
    <source>
        <dbReference type="SAM" id="Phobius"/>
    </source>
</evidence>
<keyword evidence="1" id="KW-0472">Membrane</keyword>